<dbReference type="Proteomes" id="UP001295740">
    <property type="component" value="Unassembled WGS sequence"/>
</dbReference>
<evidence type="ECO:0000313" key="2">
    <source>
        <dbReference type="Proteomes" id="UP001295740"/>
    </source>
</evidence>
<dbReference type="EMBL" id="CAUWAG010000010">
    <property type="protein sequence ID" value="CAJ2507512.1"/>
    <property type="molecule type" value="Genomic_DNA"/>
</dbReference>
<accession>A0AAI8VMW8</accession>
<reference evidence="1" key="1">
    <citation type="submission" date="2023-10" db="EMBL/GenBank/DDBJ databases">
        <authorList>
            <person name="Hackl T."/>
        </authorList>
    </citation>
    <scope>NUCLEOTIDE SEQUENCE</scope>
</reference>
<evidence type="ECO:0000313" key="1">
    <source>
        <dbReference type="EMBL" id="CAJ2507512.1"/>
    </source>
</evidence>
<comment type="caution">
    <text evidence="1">The sequence shown here is derived from an EMBL/GenBank/DDBJ whole genome shotgun (WGS) entry which is preliminary data.</text>
</comment>
<name>A0AAI8VMW8_9PEZI</name>
<organism evidence="1 2">
    <name type="scientific">Anthostomella pinea</name>
    <dbReference type="NCBI Taxonomy" id="933095"/>
    <lineage>
        <taxon>Eukaryota</taxon>
        <taxon>Fungi</taxon>
        <taxon>Dikarya</taxon>
        <taxon>Ascomycota</taxon>
        <taxon>Pezizomycotina</taxon>
        <taxon>Sordariomycetes</taxon>
        <taxon>Xylariomycetidae</taxon>
        <taxon>Xylariales</taxon>
        <taxon>Xylariaceae</taxon>
        <taxon>Anthostomella</taxon>
    </lineage>
</organism>
<gene>
    <name evidence="1" type="ORF">KHLLAP_LOCUS7980</name>
</gene>
<sequence>MATSTSSLPYIFFIWGVEVAVVYDDHDFRCNCYGKAINLAIESSISDNSPAAGYPSSKSTPIPETAYQICSRVMNKGVANDLKATTGCGAKPSTKGPAIIFDVANAMSKPQSPVCYFWGMFESCTGEHTGLANKSSPIFEDFVMTAL</sequence>
<protein>
    <submittedName>
        <fullName evidence="1">Uu.00g086980.m01.CDS01</fullName>
    </submittedName>
</protein>
<dbReference type="AlphaFoldDB" id="A0AAI8VMW8"/>
<keyword evidence="2" id="KW-1185">Reference proteome</keyword>
<proteinExistence type="predicted"/>